<dbReference type="EMBL" id="CP001786">
    <property type="protein sequence ID" value="ACX53242.1"/>
    <property type="molecule type" value="Genomic_DNA"/>
</dbReference>
<dbReference type="eggNOG" id="COG2522">
    <property type="taxonomic scope" value="Bacteria"/>
</dbReference>
<evidence type="ECO:0000313" key="2">
    <source>
        <dbReference type="EMBL" id="ACX53242.1"/>
    </source>
</evidence>
<protein>
    <recommendedName>
        <fullName evidence="1">HTH cro/C1-type domain-containing protein</fullName>
    </recommendedName>
</protein>
<dbReference type="Pfam" id="PF13384">
    <property type="entry name" value="HTH_23"/>
    <property type="match status" value="1"/>
</dbReference>
<dbReference type="PROSITE" id="PS50943">
    <property type="entry name" value="HTH_CROC1"/>
    <property type="match status" value="1"/>
</dbReference>
<dbReference type="Proteomes" id="UP000002620">
    <property type="component" value="Plasmid pADEG01"/>
</dbReference>
<keyword evidence="3" id="KW-1185">Reference proteome</keyword>
<geneLocation type="plasmid" evidence="2 3">
    <name>pADEG01</name>
</geneLocation>
<keyword evidence="2" id="KW-0614">Plasmid</keyword>
<dbReference type="AlphaFoldDB" id="C9RDH1"/>
<dbReference type="GO" id="GO:0003677">
    <property type="term" value="F:DNA binding"/>
    <property type="evidence" value="ECO:0007669"/>
    <property type="project" value="InterPro"/>
</dbReference>
<dbReference type="OrthoDB" id="6008408at2"/>
<name>C9RDH1_AMMDK</name>
<feature type="domain" description="HTH cro/C1-type" evidence="1">
    <location>
        <begin position="422"/>
        <end position="448"/>
    </location>
</feature>
<dbReference type="KEGG" id="adg:Adeg_2165"/>
<organism evidence="2 3">
    <name type="scientific">Ammonifex degensii (strain DSM 10501 / KC4)</name>
    <dbReference type="NCBI Taxonomy" id="429009"/>
    <lineage>
        <taxon>Bacteria</taxon>
        <taxon>Bacillati</taxon>
        <taxon>Bacillota</taxon>
        <taxon>Clostridia</taxon>
        <taxon>Thermoanaerobacterales</taxon>
        <taxon>Thermoanaerobacteraceae</taxon>
        <taxon>Ammonifex</taxon>
    </lineage>
</organism>
<dbReference type="Gene3D" id="1.10.260.40">
    <property type="entry name" value="lambda repressor-like DNA-binding domains"/>
    <property type="match status" value="1"/>
</dbReference>
<reference evidence="2 3" key="1">
    <citation type="submission" date="2009-10" db="EMBL/GenBank/DDBJ databases">
        <title>Complete sequence of plasmid of Ammonifex degensii KC4.</title>
        <authorList>
            <consortium name="US DOE Joint Genome Institute"/>
            <person name="Kerfeld C."/>
            <person name="Goodner B."/>
            <person name="Huber H."/>
            <person name="Stetter K."/>
            <person name="Lucas S."/>
            <person name="Copeland A."/>
            <person name="Lapidus A."/>
            <person name="Glavina del Rio T."/>
            <person name="Dalin E."/>
            <person name="Tice H."/>
            <person name="Bruce D."/>
            <person name="Goodwin L."/>
            <person name="Pitluck S."/>
            <person name="Saunders E."/>
            <person name="Brettin T."/>
            <person name="Detter J.C."/>
            <person name="Han C."/>
            <person name="Larimer F."/>
            <person name="Land M."/>
            <person name="Hauser L."/>
            <person name="Kyrpides N."/>
            <person name="Ovchinnikova G."/>
            <person name="Richardson P."/>
        </authorList>
    </citation>
    <scope>NUCLEOTIDE SEQUENCE [LARGE SCALE GENOMIC DNA]</scope>
    <source>
        <strain evidence="3">DSM 10501 / KC4</strain>
        <plasmid evidence="2 3">pADEG01</plasmid>
    </source>
</reference>
<gene>
    <name evidence="2" type="ORF">Adeg_2165</name>
</gene>
<dbReference type="HOGENOM" id="CLU_029349_1_0_9"/>
<evidence type="ECO:0000313" key="3">
    <source>
        <dbReference type="Proteomes" id="UP000002620"/>
    </source>
</evidence>
<dbReference type="InterPro" id="IPR010982">
    <property type="entry name" value="Lambda_DNA-bd_dom_sf"/>
</dbReference>
<proteinExistence type="predicted"/>
<sequence length="452" mass="52780">MKKRKNSSKTLHEAAVVRESDSRLILSPSQHTRLLHGSEKARGYVFVAYADGGRWREQAVRVADIPYVVEEFAGRADVYLTQNRFYGRRRRIVWLGQLGANFVDLDYHKTEYADRDPYTVLERALDLLAERGLPPPAFVVFSGRGLQLVWLHTPVPRRALPRWNAVQTELCQALEELGADYAARDATRVLRLVDTVNSRSGKRVFGEIISGHVWPFDRLADEVLPLTRAEIYDLRIRRALKGRRVVVPPGDFSAATLWEARLSDLMKLLELRGQKKLPPGQRDHWLFLAGVAMSWLAVSFESFYRELVTLAQMVGSWTERESRSRFHALYRRLRMYFAGERIEYNGVPIDPRYRFRNETIIEWLRITPEEQRQLSTIWSEEVRREKDRQRHEEARREAGMVPREEYLARAEERRRKALELWEQGLTQKKIAEILGVTQQAVSEMLREKKDTP</sequence>
<accession>C9RDH1</accession>
<dbReference type="SUPFAM" id="SSF47413">
    <property type="entry name" value="lambda repressor-like DNA-binding domains"/>
    <property type="match status" value="1"/>
</dbReference>
<dbReference type="InterPro" id="IPR001387">
    <property type="entry name" value="Cro/C1-type_HTH"/>
</dbReference>
<evidence type="ECO:0000259" key="1">
    <source>
        <dbReference type="PROSITE" id="PS50943"/>
    </source>
</evidence>